<dbReference type="PANTHER" id="PTHR30250:SF10">
    <property type="entry name" value="LIPOPOLYSACCHARIDE BIOSYNTHESIS PROTEIN WZXC"/>
    <property type="match status" value="1"/>
</dbReference>
<proteinExistence type="inferred from homology"/>
<protein>
    <submittedName>
        <fullName evidence="8">Polysaccharide biosynthesis protein</fullName>
    </submittedName>
</protein>
<dbReference type="PANTHER" id="PTHR30250">
    <property type="entry name" value="PST FAMILY PREDICTED COLANIC ACID TRANSPORTER"/>
    <property type="match status" value="1"/>
</dbReference>
<accession>A0A133S6Z1</accession>
<gene>
    <name evidence="8" type="ORF">HMPREF3233_00204</name>
</gene>
<dbReference type="CDD" id="cd13127">
    <property type="entry name" value="MATE_tuaB_like"/>
    <property type="match status" value="1"/>
</dbReference>
<comment type="subcellular location">
    <subcellularLocation>
        <location evidence="1">Cell membrane</location>
        <topology evidence="1">Multi-pass membrane protein</topology>
    </subcellularLocation>
</comment>
<feature type="transmembrane region" description="Helical" evidence="7">
    <location>
        <begin position="322"/>
        <end position="344"/>
    </location>
</feature>
<feature type="transmembrane region" description="Helical" evidence="7">
    <location>
        <begin position="356"/>
        <end position="376"/>
    </location>
</feature>
<feature type="transmembrane region" description="Helical" evidence="7">
    <location>
        <begin position="114"/>
        <end position="133"/>
    </location>
</feature>
<keyword evidence="4 7" id="KW-0812">Transmembrane</keyword>
<evidence type="ECO:0000256" key="2">
    <source>
        <dbReference type="ARBA" id="ARBA00007430"/>
    </source>
</evidence>
<feature type="transmembrane region" description="Helical" evidence="7">
    <location>
        <begin position="388"/>
        <end position="406"/>
    </location>
</feature>
<feature type="transmembrane region" description="Helical" evidence="7">
    <location>
        <begin position="212"/>
        <end position="238"/>
    </location>
</feature>
<sequence>MDTKVVAAAKWSLITESLAKLITPITNIILAHILAPTAFGILATIMMVISFAEMLADAGFQKFLVQYEFESEEAKQKSVSVAFISNIVLAIVLWIAIIVCRDELASLVGNEGLGIPLAVMGAMLPLSAFSSIQMAMYRRNFNFKFLLSIRMITIITPLFVSIPMALAGFDYWSLIAGLLVAQLFTAIALCVRQEKLISIFFSYPIFRNMFSFSAWSLAEAFSIWLTAWVDTFIISHFLNAYYLGVYKMPTAIVTTVMAIATSSMAPVLFSALSRHQHNKEEFEKTFLTFQRYMALFLVPLGVGMFVYQDFIVQILLGPQWKLAGIVLGSWALSSSLVTAISYLISEAFRAKGMPNISFLAQMLHLIVLIPVIYICVQYDFTTFVYARSIVRIQMIGVLLYLLAVYVKMNAWSVIFNIKAYIITSAIVGIGSYALLHVYNSMIWTIFCICVSLISYLVVLYLFPTERVVLAKIWDSALARLRRS</sequence>
<comment type="similarity">
    <text evidence="2">Belongs to the polysaccharide synthase family.</text>
</comment>
<feature type="transmembrane region" description="Helical" evidence="7">
    <location>
        <begin position="145"/>
        <end position="165"/>
    </location>
</feature>
<feature type="transmembrane region" description="Helical" evidence="7">
    <location>
        <begin position="292"/>
        <end position="316"/>
    </location>
</feature>
<keyword evidence="6 7" id="KW-0472">Membrane</keyword>
<dbReference type="Proteomes" id="UP000070226">
    <property type="component" value="Unassembled WGS sequence"/>
</dbReference>
<evidence type="ECO:0000313" key="8">
    <source>
        <dbReference type="EMBL" id="KXA65434.1"/>
    </source>
</evidence>
<evidence type="ECO:0000313" key="9">
    <source>
        <dbReference type="Proteomes" id="UP000070226"/>
    </source>
</evidence>
<name>A0A133S6Z1_9FIRM</name>
<dbReference type="InterPro" id="IPR050833">
    <property type="entry name" value="Poly_Biosynth_Transport"/>
</dbReference>
<evidence type="ECO:0000256" key="4">
    <source>
        <dbReference type="ARBA" id="ARBA00022692"/>
    </source>
</evidence>
<reference evidence="8 9" key="1">
    <citation type="submission" date="2016-01" db="EMBL/GenBank/DDBJ databases">
        <authorList>
            <person name="Oliw E.H."/>
        </authorList>
    </citation>
    <scope>NUCLEOTIDE SEQUENCE [LARGE SCALE GENOMIC DNA]</scope>
    <source>
        <strain evidence="8 9">CMW7756B</strain>
    </source>
</reference>
<dbReference type="EMBL" id="LRQT01000004">
    <property type="protein sequence ID" value="KXA65434.1"/>
    <property type="molecule type" value="Genomic_DNA"/>
</dbReference>
<evidence type="ECO:0000256" key="3">
    <source>
        <dbReference type="ARBA" id="ARBA00022475"/>
    </source>
</evidence>
<evidence type="ECO:0000256" key="1">
    <source>
        <dbReference type="ARBA" id="ARBA00004651"/>
    </source>
</evidence>
<feature type="transmembrane region" description="Helical" evidence="7">
    <location>
        <begin position="413"/>
        <end position="435"/>
    </location>
</feature>
<dbReference type="STRING" id="39777.B7L28_03275"/>
<organism evidence="8">
    <name type="scientific">Veillonella atypica</name>
    <dbReference type="NCBI Taxonomy" id="39777"/>
    <lineage>
        <taxon>Bacteria</taxon>
        <taxon>Bacillati</taxon>
        <taxon>Bacillota</taxon>
        <taxon>Negativicutes</taxon>
        <taxon>Veillonellales</taxon>
        <taxon>Veillonellaceae</taxon>
        <taxon>Veillonella</taxon>
    </lineage>
</organism>
<dbReference type="PATRIC" id="fig|39777.7.peg.197"/>
<evidence type="ECO:0000256" key="7">
    <source>
        <dbReference type="SAM" id="Phobius"/>
    </source>
</evidence>
<keyword evidence="3" id="KW-1003">Cell membrane</keyword>
<comment type="caution">
    <text evidence="8">The sequence shown here is derived from an EMBL/GenBank/DDBJ whole genome shotgun (WGS) entry which is preliminary data.</text>
</comment>
<dbReference type="GO" id="GO:0005886">
    <property type="term" value="C:plasma membrane"/>
    <property type="evidence" value="ECO:0007669"/>
    <property type="project" value="UniProtKB-SubCell"/>
</dbReference>
<keyword evidence="5 7" id="KW-1133">Transmembrane helix</keyword>
<feature type="transmembrane region" description="Helical" evidence="7">
    <location>
        <begin position="29"/>
        <end position="52"/>
    </location>
</feature>
<dbReference type="Pfam" id="PF13440">
    <property type="entry name" value="Polysacc_synt_3"/>
    <property type="match status" value="1"/>
</dbReference>
<feature type="transmembrane region" description="Helical" evidence="7">
    <location>
        <begin position="441"/>
        <end position="462"/>
    </location>
</feature>
<feature type="transmembrane region" description="Helical" evidence="7">
    <location>
        <begin position="250"/>
        <end position="272"/>
    </location>
</feature>
<feature type="transmembrane region" description="Helical" evidence="7">
    <location>
        <begin position="171"/>
        <end position="191"/>
    </location>
</feature>
<dbReference type="RefSeq" id="WP_060807110.1">
    <property type="nucleotide sequence ID" value="NZ_JAPVXY010000003.1"/>
</dbReference>
<dbReference type="AlphaFoldDB" id="A0A133S6Z1"/>
<feature type="transmembrane region" description="Helical" evidence="7">
    <location>
        <begin position="79"/>
        <end position="99"/>
    </location>
</feature>
<evidence type="ECO:0000256" key="5">
    <source>
        <dbReference type="ARBA" id="ARBA00022989"/>
    </source>
</evidence>
<evidence type="ECO:0000256" key="6">
    <source>
        <dbReference type="ARBA" id="ARBA00023136"/>
    </source>
</evidence>